<dbReference type="Proteomes" id="UP001165122">
    <property type="component" value="Unassembled WGS sequence"/>
</dbReference>
<proteinExistence type="predicted"/>
<dbReference type="SUPFAM" id="SSF54236">
    <property type="entry name" value="Ubiquitin-like"/>
    <property type="match status" value="1"/>
</dbReference>
<evidence type="ECO:0000313" key="3">
    <source>
        <dbReference type="Proteomes" id="UP001165122"/>
    </source>
</evidence>
<evidence type="ECO:0000313" key="2">
    <source>
        <dbReference type="EMBL" id="GMH66954.1"/>
    </source>
</evidence>
<keyword evidence="3" id="KW-1185">Reference proteome</keyword>
<dbReference type="AlphaFoldDB" id="A0A9W7AEL0"/>
<dbReference type="GO" id="GO:0070628">
    <property type="term" value="F:proteasome binding"/>
    <property type="evidence" value="ECO:0007669"/>
    <property type="project" value="TreeGrafter"/>
</dbReference>
<organism evidence="2 3">
    <name type="scientific">Triparma laevis f. longispina</name>
    <dbReference type="NCBI Taxonomy" id="1714387"/>
    <lineage>
        <taxon>Eukaryota</taxon>
        <taxon>Sar</taxon>
        <taxon>Stramenopiles</taxon>
        <taxon>Ochrophyta</taxon>
        <taxon>Bolidophyceae</taxon>
        <taxon>Parmales</taxon>
        <taxon>Triparmaceae</taxon>
        <taxon>Triparma</taxon>
    </lineage>
</organism>
<dbReference type="InterPro" id="IPR013536">
    <property type="entry name" value="WLM_dom"/>
</dbReference>
<comment type="caution">
    <text evidence="2">The sequence shown here is derived from an EMBL/GenBank/DDBJ whole genome shotgun (WGS) entry which is preliminary data.</text>
</comment>
<evidence type="ECO:0000259" key="1">
    <source>
        <dbReference type="PROSITE" id="PS51397"/>
    </source>
</evidence>
<accession>A0A9W7AEL0</accession>
<dbReference type="PANTHER" id="PTHR47795">
    <property type="entry name" value="UBIQUITIN AND WLM DOMAIN-CONTAINING METALLOPROTEASE SPCC1442.07C"/>
    <property type="match status" value="1"/>
</dbReference>
<dbReference type="PANTHER" id="PTHR47795:SF1">
    <property type="entry name" value="DNA-DEPENDENT METALLOPROTEASE WSS1 HOMOLOG 2"/>
    <property type="match status" value="1"/>
</dbReference>
<dbReference type="PROSITE" id="PS51397">
    <property type="entry name" value="WLM"/>
    <property type="match status" value="1"/>
</dbReference>
<dbReference type="OrthoDB" id="49605at2759"/>
<gene>
    <name evidence="2" type="ORF">TrLO_g8443</name>
</gene>
<dbReference type="Pfam" id="PF08325">
    <property type="entry name" value="WLM"/>
    <property type="match status" value="1"/>
</dbReference>
<dbReference type="InterPro" id="IPR029071">
    <property type="entry name" value="Ubiquitin-like_domsf"/>
</dbReference>
<sequence length="416" mass="46598">MSSFASHPSTTMLQILISHKGTTHTFELLNESTVASLKSLPSWPSILQHAKLLLKGKTLTDSDTISSKKSKVKILAMGMSTFEIEKFNEKESQKSISQPRLRDDISLTGRKDLARRKLLGQNLNESQKNSGYKVFGRIETLPMLPERAKSEGILKELARDPGIRECCRRRNWKVGALCEMYPEGKVGVSDVCVMGLNVNKGEKILLRLRTDDLKGFRKIESIRKVLFHELTHNVISEHNGEFFKTMREVEKECNSLNWKTSGGSSVGGSSGIAEDDLTGEMMEVSKKFQGGSRRLGGSSAEIANLLDARDMAANAAVGRLTQEEEEVCENCGCGDEGIQRNLRETAVDFSTIKYSVQESVYYVKSEEIKFSANILGVHFDDGPDKPYYTIEYVNEEGNKIEKQTTGERIRKLDFFE</sequence>
<reference evidence="3" key="1">
    <citation type="journal article" date="2023" name="Commun. Biol.">
        <title>Genome analysis of Parmales, the sister group of diatoms, reveals the evolutionary specialization of diatoms from phago-mixotrophs to photoautotrophs.</title>
        <authorList>
            <person name="Ban H."/>
            <person name="Sato S."/>
            <person name="Yoshikawa S."/>
            <person name="Yamada K."/>
            <person name="Nakamura Y."/>
            <person name="Ichinomiya M."/>
            <person name="Sato N."/>
            <person name="Blanc-Mathieu R."/>
            <person name="Endo H."/>
            <person name="Kuwata A."/>
            <person name="Ogata H."/>
        </authorList>
    </citation>
    <scope>NUCLEOTIDE SEQUENCE [LARGE SCALE GENOMIC DNA]</scope>
    <source>
        <strain evidence="3">NIES 3700</strain>
    </source>
</reference>
<name>A0A9W7AEL0_9STRA</name>
<protein>
    <recommendedName>
        <fullName evidence="1">WLM domain-containing protein</fullName>
    </recommendedName>
</protein>
<dbReference type="EMBL" id="BRXW01000566">
    <property type="protein sequence ID" value="GMH66954.1"/>
    <property type="molecule type" value="Genomic_DNA"/>
</dbReference>
<feature type="domain" description="WLM" evidence="1">
    <location>
        <begin position="126"/>
        <end position="321"/>
    </location>
</feature>